<organism evidence="5 6">
    <name type="scientific">Mesopusillimonas faecipullorum</name>
    <dbReference type="NCBI Taxonomy" id="2755040"/>
    <lineage>
        <taxon>Bacteria</taxon>
        <taxon>Pseudomonadati</taxon>
        <taxon>Pseudomonadota</taxon>
        <taxon>Betaproteobacteria</taxon>
        <taxon>Burkholderiales</taxon>
        <taxon>Alcaligenaceae</taxon>
        <taxon>Mesopusillimonas</taxon>
    </lineage>
</organism>
<evidence type="ECO:0000313" key="5">
    <source>
        <dbReference type="EMBL" id="MCB5362810.1"/>
    </source>
</evidence>
<comment type="similarity">
    <text evidence="2">Belongs to the FlgN family.</text>
</comment>
<keyword evidence="5" id="KW-0966">Cell projection</keyword>
<evidence type="ECO:0000313" key="6">
    <source>
        <dbReference type="Proteomes" id="UP000776983"/>
    </source>
</evidence>
<keyword evidence="6" id="KW-1185">Reference proteome</keyword>
<comment type="function">
    <text evidence="1">Required for the efficient initiation of filament assembly.</text>
</comment>
<reference evidence="5 6" key="1">
    <citation type="submission" date="2020-07" db="EMBL/GenBank/DDBJ databases">
        <title>Pusillimonas sp. nov., isolated from poultry manure in Taiwan.</title>
        <authorList>
            <person name="Lin S.-Y."/>
            <person name="Tang Y.-S."/>
            <person name="Young C.-C."/>
        </authorList>
    </citation>
    <scope>NUCLEOTIDE SEQUENCE [LARGE SCALE GENOMIC DNA]</scope>
    <source>
        <strain evidence="5 6">CC-YST705</strain>
    </source>
</reference>
<name>A0ABS8C9V2_9BURK</name>
<dbReference type="InterPro" id="IPR036679">
    <property type="entry name" value="FlgN-like_sf"/>
</dbReference>
<dbReference type="EMBL" id="JACDXW010000002">
    <property type="protein sequence ID" value="MCB5362810.1"/>
    <property type="molecule type" value="Genomic_DNA"/>
</dbReference>
<keyword evidence="3" id="KW-1005">Bacterial flagellum biogenesis</keyword>
<gene>
    <name evidence="5" type="ORF">H0484_03450</name>
</gene>
<evidence type="ECO:0000256" key="4">
    <source>
        <dbReference type="SAM" id="MobiDB-lite"/>
    </source>
</evidence>
<proteinExistence type="inferred from homology"/>
<keyword evidence="5" id="KW-0969">Cilium</keyword>
<dbReference type="Proteomes" id="UP000776983">
    <property type="component" value="Unassembled WGS sequence"/>
</dbReference>
<dbReference type="SUPFAM" id="SSF140566">
    <property type="entry name" value="FlgN-like"/>
    <property type="match status" value="1"/>
</dbReference>
<keyword evidence="5" id="KW-0282">Flagellum</keyword>
<evidence type="ECO:0000256" key="3">
    <source>
        <dbReference type="ARBA" id="ARBA00022795"/>
    </source>
</evidence>
<dbReference type="RefSeq" id="WP_226953056.1">
    <property type="nucleotide sequence ID" value="NZ_JACDXW010000002.1"/>
</dbReference>
<dbReference type="Pfam" id="PF05130">
    <property type="entry name" value="FlgN"/>
    <property type="match status" value="1"/>
</dbReference>
<feature type="region of interest" description="Disordered" evidence="4">
    <location>
        <begin position="141"/>
        <end position="160"/>
    </location>
</feature>
<dbReference type="InterPro" id="IPR007809">
    <property type="entry name" value="FlgN-like"/>
</dbReference>
<evidence type="ECO:0000256" key="2">
    <source>
        <dbReference type="ARBA" id="ARBA00007703"/>
    </source>
</evidence>
<sequence length="160" mass="17553">MSSVLQTLETCLDRQLTLAREFLTAVQHESQLLQDPSQAELLATSTATKLSCIQRFEALENVRNQALLQLDLDASPEGLQQALRLHPSLAPLFTELQDIADQARQLNEQNGTVIQTYLRHTQHTLADLRQLTGQATEPLYNASGRASGALPAGRTHITAG</sequence>
<comment type="caution">
    <text evidence="5">The sequence shown here is derived from an EMBL/GenBank/DDBJ whole genome shotgun (WGS) entry which is preliminary data.</text>
</comment>
<dbReference type="Gene3D" id="1.20.58.300">
    <property type="entry name" value="FlgN-like"/>
    <property type="match status" value="1"/>
</dbReference>
<protein>
    <submittedName>
        <fullName evidence="5">Flagellar protein FlgN</fullName>
    </submittedName>
</protein>
<evidence type="ECO:0000256" key="1">
    <source>
        <dbReference type="ARBA" id="ARBA00002397"/>
    </source>
</evidence>
<accession>A0ABS8C9V2</accession>